<dbReference type="InterPro" id="IPR045584">
    <property type="entry name" value="Pilin-like"/>
</dbReference>
<dbReference type="Proteomes" id="UP000253772">
    <property type="component" value="Chromosome c1"/>
</dbReference>
<evidence type="ECO:0000313" key="13">
    <source>
        <dbReference type="EMBL" id="QBP10794.1"/>
    </source>
</evidence>
<dbReference type="InterPro" id="IPR022346">
    <property type="entry name" value="T2SS_GspH"/>
</dbReference>
<dbReference type="Pfam" id="PF12019">
    <property type="entry name" value="GspH"/>
    <property type="match status" value="1"/>
</dbReference>
<dbReference type="GO" id="GO:0005886">
    <property type="term" value="C:plasma membrane"/>
    <property type="evidence" value="ECO:0007669"/>
    <property type="project" value="UniProtKB-SubCell"/>
</dbReference>
<dbReference type="Pfam" id="PF07963">
    <property type="entry name" value="N_methyl"/>
    <property type="match status" value="1"/>
</dbReference>
<comment type="similarity">
    <text evidence="9">Belongs to the GSP H family.</text>
</comment>
<proteinExistence type="inferred from homology"/>
<evidence type="ECO:0000313" key="14">
    <source>
        <dbReference type="Proteomes" id="UP000253772"/>
    </source>
</evidence>
<protein>
    <recommendedName>
        <fullName evidence="2">Type II secretion system protein H</fullName>
    </recommendedName>
    <alternativeName>
        <fullName evidence="10">General secretion pathway protein H</fullName>
    </alternativeName>
</protein>
<dbReference type="NCBIfam" id="TIGR02532">
    <property type="entry name" value="IV_pilin_GFxxxE"/>
    <property type="match status" value="1"/>
</dbReference>
<evidence type="ECO:0000256" key="5">
    <source>
        <dbReference type="ARBA" id="ARBA00022519"/>
    </source>
</evidence>
<dbReference type="OrthoDB" id="8966652at2"/>
<dbReference type="GO" id="GO:0015627">
    <property type="term" value="C:type II protein secretion system complex"/>
    <property type="evidence" value="ECO:0007669"/>
    <property type="project" value="InterPro"/>
</dbReference>
<evidence type="ECO:0000256" key="9">
    <source>
        <dbReference type="ARBA" id="ARBA00025772"/>
    </source>
</evidence>
<organism evidence="13 14">
    <name type="scientific">Cupriavidus metallidurans</name>
    <dbReference type="NCBI Taxonomy" id="119219"/>
    <lineage>
        <taxon>Bacteria</taxon>
        <taxon>Pseudomonadati</taxon>
        <taxon>Pseudomonadota</taxon>
        <taxon>Betaproteobacteria</taxon>
        <taxon>Burkholderiales</taxon>
        <taxon>Burkholderiaceae</taxon>
        <taxon>Cupriavidus</taxon>
    </lineage>
</organism>
<evidence type="ECO:0000256" key="7">
    <source>
        <dbReference type="ARBA" id="ARBA00022989"/>
    </source>
</evidence>
<keyword evidence="6 11" id="KW-0812">Transmembrane</keyword>
<evidence type="ECO:0000256" key="10">
    <source>
        <dbReference type="ARBA" id="ARBA00030775"/>
    </source>
</evidence>
<evidence type="ECO:0000259" key="12">
    <source>
        <dbReference type="Pfam" id="PF12019"/>
    </source>
</evidence>
<keyword evidence="7 11" id="KW-1133">Transmembrane helix</keyword>
<dbReference type="Gene3D" id="3.55.40.10">
    <property type="entry name" value="minor pseudopilin epsh domain"/>
    <property type="match status" value="1"/>
</dbReference>
<evidence type="ECO:0000256" key="6">
    <source>
        <dbReference type="ARBA" id="ARBA00022692"/>
    </source>
</evidence>
<keyword evidence="3" id="KW-1003">Cell membrane</keyword>
<dbReference type="InterPro" id="IPR012902">
    <property type="entry name" value="N_methyl_site"/>
</dbReference>
<accession>A0A482IUU8</accession>
<feature type="transmembrane region" description="Helical" evidence="11">
    <location>
        <begin position="20"/>
        <end position="38"/>
    </location>
</feature>
<dbReference type="SUPFAM" id="SSF54523">
    <property type="entry name" value="Pili subunits"/>
    <property type="match status" value="1"/>
</dbReference>
<comment type="subcellular location">
    <subcellularLocation>
        <location evidence="1">Cell inner membrane</location>
        <topology evidence="1">Single-pass membrane protein</topology>
    </subcellularLocation>
</comment>
<evidence type="ECO:0000256" key="11">
    <source>
        <dbReference type="SAM" id="Phobius"/>
    </source>
</evidence>
<name>A0A482IUU8_9BURK</name>
<dbReference type="EMBL" id="CP037900">
    <property type="protein sequence ID" value="QBP10794.1"/>
    <property type="molecule type" value="Genomic_DNA"/>
</dbReference>
<dbReference type="AlphaFoldDB" id="A0A482IUU8"/>
<gene>
    <name evidence="13" type="ORF">DDF84_014045</name>
</gene>
<reference evidence="13 14" key="1">
    <citation type="submission" date="2019-03" db="EMBL/GenBank/DDBJ databases">
        <title>Comparative insights into the high quality Complete genome sequence of highly metal resistant Cupriavidus metallidurans strain BS1 isolated from a gold-copper mine.</title>
        <authorList>
            <person name="Mazhar H.S."/>
            <person name="Rensing C."/>
        </authorList>
    </citation>
    <scope>NUCLEOTIDE SEQUENCE [LARGE SCALE GENOMIC DNA]</scope>
    <source>
        <strain evidence="13 14">BS1</strain>
    </source>
</reference>
<keyword evidence="4" id="KW-0488">Methylation</keyword>
<feature type="domain" description="General secretion pathway GspH" evidence="12">
    <location>
        <begin position="50"/>
        <end position="160"/>
    </location>
</feature>
<keyword evidence="8 11" id="KW-0472">Membrane</keyword>
<evidence type="ECO:0000256" key="1">
    <source>
        <dbReference type="ARBA" id="ARBA00004377"/>
    </source>
</evidence>
<dbReference type="RefSeq" id="WP_017514439.1">
    <property type="nucleotide sequence ID" value="NZ_CP037900.1"/>
</dbReference>
<evidence type="ECO:0000256" key="4">
    <source>
        <dbReference type="ARBA" id="ARBA00022481"/>
    </source>
</evidence>
<evidence type="ECO:0000256" key="8">
    <source>
        <dbReference type="ARBA" id="ARBA00023136"/>
    </source>
</evidence>
<keyword evidence="5" id="KW-0997">Cell inner membrane</keyword>
<evidence type="ECO:0000256" key="3">
    <source>
        <dbReference type="ARBA" id="ARBA00022475"/>
    </source>
</evidence>
<dbReference type="GO" id="GO:0015628">
    <property type="term" value="P:protein secretion by the type II secretion system"/>
    <property type="evidence" value="ECO:0007669"/>
    <property type="project" value="InterPro"/>
</dbReference>
<sequence>MRTTGHASRNAKRGATLPELLISLAISAILAIAAWPVLRNLTAEQTVAHAADRLAASLALARTMAASRRVEVRIGPLAGAHTLDGGWQLDSDVEPSLAVVRASDPCLRITLRSTAGPAGAQSLRLTPVGYSRSEQGGFLAATFQLRCHRAQRQVRLGAQGRIRICRPGTDVDCD</sequence>
<evidence type="ECO:0000256" key="2">
    <source>
        <dbReference type="ARBA" id="ARBA00021549"/>
    </source>
</evidence>